<dbReference type="PANTHER" id="PTHR43477:SF1">
    <property type="entry name" value="DIHYDROANTICAPSIN 7-DEHYDROGENASE"/>
    <property type="match status" value="1"/>
</dbReference>
<sequence>MEKKYLNLKNKKFIITGATSGIGQAVALSLLNQGAEVIGVGRDESKIKDSELIKSNFFIFRSFNLANTVGLEELITQFVSEKGKLDGFVHCAGKEETIPLSVYKADKIRSIFEINVFSGIELLRIFSKKKYSNEDASVILFSSVMGELGQPGKVGYCATKAAVLGVVKAAALELAKRKIRVNAISPGVVKTPMTQQLFDQLSETNIMEIENMHPLGVGSVKDIVPAVLFLLSIDSKWITGQNLKIDGGYSIQ</sequence>
<dbReference type="PROSITE" id="PS00061">
    <property type="entry name" value="ADH_SHORT"/>
    <property type="match status" value="1"/>
</dbReference>
<dbReference type="GO" id="GO:0016491">
    <property type="term" value="F:oxidoreductase activity"/>
    <property type="evidence" value="ECO:0007669"/>
    <property type="project" value="UniProtKB-KW"/>
</dbReference>
<dbReference type="Pfam" id="PF13561">
    <property type="entry name" value="adh_short_C2"/>
    <property type="match status" value="1"/>
</dbReference>
<gene>
    <name evidence="3" type="ORF">GCM10011416_20550</name>
</gene>
<organism evidence="3 4">
    <name type="scientific">Polaribacter pacificus</name>
    <dbReference type="NCBI Taxonomy" id="1775173"/>
    <lineage>
        <taxon>Bacteria</taxon>
        <taxon>Pseudomonadati</taxon>
        <taxon>Bacteroidota</taxon>
        <taxon>Flavobacteriia</taxon>
        <taxon>Flavobacteriales</taxon>
        <taxon>Flavobacteriaceae</taxon>
    </lineage>
</organism>
<dbReference type="RefSeq" id="WP_188599237.1">
    <property type="nucleotide sequence ID" value="NZ_BMJW01000002.1"/>
</dbReference>
<dbReference type="InterPro" id="IPR002347">
    <property type="entry name" value="SDR_fam"/>
</dbReference>
<evidence type="ECO:0000256" key="1">
    <source>
        <dbReference type="ARBA" id="ARBA00006484"/>
    </source>
</evidence>
<reference evidence="3" key="2">
    <citation type="submission" date="2020-09" db="EMBL/GenBank/DDBJ databases">
        <authorList>
            <person name="Sun Q."/>
            <person name="Zhou Y."/>
        </authorList>
    </citation>
    <scope>NUCLEOTIDE SEQUENCE</scope>
    <source>
        <strain evidence="3">CGMCC 1.15763</strain>
    </source>
</reference>
<dbReference type="InterPro" id="IPR020904">
    <property type="entry name" value="Sc_DH/Rdtase_CS"/>
</dbReference>
<name>A0A917MGU0_9FLAO</name>
<dbReference type="CDD" id="cd05233">
    <property type="entry name" value="SDR_c"/>
    <property type="match status" value="1"/>
</dbReference>
<comment type="caution">
    <text evidence="3">The sequence shown here is derived from an EMBL/GenBank/DDBJ whole genome shotgun (WGS) entry which is preliminary data.</text>
</comment>
<dbReference type="SUPFAM" id="SSF51735">
    <property type="entry name" value="NAD(P)-binding Rossmann-fold domains"/>
    <property type="match status" value="1"/>
</dbReference>
<dbReference type="EMBL" id="BMJW01000002">
    <property type="protein sequence ID" value="GGH01664.1"/>
    <property type="molecule type" value="Genomic_DNA"/>
</dbReference>
<evidence type="ECO:0000313" key="4">
    <source>
        <dbReference type="Proteomes" id="UP000633278"/>
    </source>
</evidence>
<dbReference type="PRINTS" id="PR00081">
    <property type="entry name" value="GDHRDH"/>
</dbReference>
<evidence type="ECO:0000313" key="3">
    <source>
        <dbReference type="EMBL" id="GGH01664.1"/>
    </source>
</evidence>
<keyword evidence="2" id="KW-0560">Oxidoreductase</keyword>
<evidence type="ECO:0000256" key="2">
    <source>
        <dbReference type="ARBA" id="ARBA00023002"/>
    </source>
</evidence>
<keyword evidence="4" id="KW-1185">Reference proteome</keyword>
<dbReference type="AlphaFoldDB" id="A0A917MGU0"/>
<protein>
    <submittedName>
        <fullName evidence="3">Oxidoreductase</fullName>
    </submittedName>
</protein>
<dbReference type="PANTHER" id="PTHR43477">
    <property type="entry name" value="DIHYDROANTICAPSIN 7-DEHYDROGENASE"/>
    <property type="match status" value="1"/>
</dbReference>
<dbReference type="InterPro" id="IPR036291">
    <property type="entry name" value="NAD(P)-bd_dom_sf"/>
</dbReference>
<dbReference type="Proteomes" id="UP000633278">
    <property type="component" value="Unassembled WGS sequence"/>
</dbReference>
<accession>A0A917MGU0</accession>
<dbReference type="Gene3D" id="3.40.50.720">
    <property type="entry name" value="NAD(P)-binding Rossmann-like Domain"/>
    <property type="match status" value="1"/>
</dbReference>
<dbReference type="FunFam" id="3.40.50.720:FF:000084">
    <property type="entry name" value="Short-chain dehydrogenase reductase"/>
    <property type="match status" value="1"/>
</dbReference>
<proteinExistence type="inferred from homology"/>
<comment type="similarity">
    <text evidence="1">Belongs to the short-chain dehydrogenases/reductases (SDR) family.</text>
</comment>
<dbReference type="InterPro" id="IPR051122">
    <property type="entry name" value="SDR_DHRS6-like"/>
</dbReference>
<reference evidence="3" key="1">
    <citation type="journal article" date="2014" name="Int. J. Syst. Evol. Microbiol.">
        <title>Complete genome sequence of Corynebacterium casei LMG S-19264T (=DSM 44701T), isolated from a smear-ripened cheese.</title>
        <authorList>
            <consortium name="US DOE Joint Genome Institute (JGI-PGF)"/>
            <person name="Walter F."/>
            <person name="Albersmeier A."/>
            <person name="Kalinowski J."/>
            <person name="Ruckert C."/>
        </authorList>
    </citation>
    <scope>NUCLEOTIDE SEQUENCE</scope>
    <source>
        <strain evidence="3">CGMCC 1.15763</strain>
    </source>
</reference>